<feature type="compositionally biased region" description="Basic and acidic residues" evidence="1">
    <location>
        <begin position="12"/>
        <end position="25"/>
    </location>
</feature>
<keyword evidence="3" id="KW-1185">Reference proteome</keyword>
<gene>
    <name evidence="2" type="ORF">FQN60_017280</name>
</gene>
<name>A0A5J5DF24_9PERO</name>
<evidence type="ECO:0000313" key="3">
    <source>
        <dbReference type="Proteomes" id="UP000327493"/>
    </source>
</evidence>
<dbReference type="AlphaFoldDB" id="A0A5J5DF24"/>
<organism evidence="2 3">
    <name type="scientific">Etheostoma spectabile</name>
    <name type="common">orangethroat darter</name>
    <dbReference type="NCBI Taxonomy" id="54343"/>
    <lineage>
        <taxon>Eukaryota</taxon>
        <taxon>Metazoa</taxon>
        <taxon>Chordata</taxon>
        <taxon>Craniata</taxon>
        <taxon>Vertebrata</taxon>
        <taxon>Euteleostomi</taxon>
        <taxon>Actinopterygii</taxon>
        <taxon>Neopterygii</taxon>
        <taxon>Teleostei</taxon>
        <taxon>Neoteleostei</taxon>
        <taxon>Acanthomorphata</taxon>
        <taxon>Eupercaria</taxon>
        <taxon>Perciformes</taxon>
        <taxon>Percoidei</taxon>
        <taxon>Percidae</taxon>
        <taxon>Etheostomatinae</taxon>
        <taxon>Etheostoma</taxon>
    </lineage>
</organism>
<comment type="caution">
    <text evidence="2">The sequence shown here is derived from an EMBL/GenBank/DDBJ whole genome shotgun (WGS) entry which is preliminary data.</text>
</comment>
<reference evidence="2 3" key="1">
    <citation type="submission" date="2019-08" db="EMBL/GenBank/DDBJ databases">
        <title>A chromosome-level genome assembly, high-density linkage maps, and genome scans reveal the genomic architecture of hybrid incompatibilities underlying speciation via character displacement in darters (Percidae: Etheostominae).</title>
        <authorList>
            <person name="Moran R.L."/>
            <person name="Catchen J.M."/>
            <person name="Fuller R.C."/>
        </authorList>
    </citation>
    <scope>NUCLEOTIDE SEQUENCE [LARGE SCALE GENOMIC DNA]</scope>
    <source>
        <strain evidence="2">EspeVRDwgs_2016</strain>
        <tissue evidence="2">Muscle</tissue>
    </source>
</reference>
<feature type="region of interest" description="Disordered" evidence="1">
    <location>
        <begin position="1"/>
        <end position="27"/>
    </location>
</feature>
<dbReference type="EMBL" id="VOFY01000006">
    <property type="protein sequence ID" value="KAA8591906.1"/>
    <property type="molecule type" value="Genomic_DNA"/>
</dbReference>
<protein>
    <submittedName>
        <fullName evidence="2">Uncharacterized protein</fullName>
    </submittedName>
</protein>
<accession>A0A5J5DF24</accession>
<dbReference type="Proteomes" id="UP000327493">
    <property type="component" value="Chromosome 6"/>
</dbReference>
<evidence type="ECO:0000256" key="1">
    <source>
        <dbReference type="SAM" id="MobiDB-lite"/>
    </source>
</evidence>
<proteinExistence type="predicted"/>
<sequence>MSQISGMLHPGLGEETRYREEDRRKQGVLQDEVVHSQLHQVPPHRLASHAAVHGVDQLGPLPAWNAIQRRYKS</sequence>
<evidence type="ECO:0000313" key="2">
    <source>
        <dbReference type="EMBL" id="KAA8591906.1"/>
    </source>
</evidence>